<dbReference type="RefSeq" id="WP_280162664.1">
    <property type="nucleotide sequence ID" value="NZ_CP093428.1"/>
</dbReference>
<evidence type="ECO:0000313" key="2">
    <source>
        <dbReference type="EMBL" id="WGK90834.1"/>
    </source>
</evidence>
<evidence type="ECO:0000259" key="1">
    <source>
        <dbReference type="Pfam" id="PF08878"/>
    </source>
</evidence>
<keyword evidence="3" id="KW-1185">Reference proteome</keyword>
<dbReference type="InterPro" id="IPR014976">
    <property type="entry name" value="AbpA_HamA_C"/>
</dbReference>
<reference evidence="2 3" key="1">
    <citation type="submission" date="2022-03" db="EMBL/GenBank/DDBJ databases">
        <title>Plant growth promoting endophytes with ACC deaminase activity.</title>
        <authorList>
            <person name="Charles T."/>
            <person name="Van Dyk A."/>
            <person name="Cheng J."/>
            <person name="Heil J."/>
        </authorList>
    </citation>
    <scope>NUCLEOTIDE SEQUENCE [LARGE SCALE GENOMIC DNA]</scope>
    <source>
        <strain evidence="2 3">8R6</strain>
    </source>
</reference>
<proteinExistence type="predicted"/>
<gene>
    <name evidence="2" type="ORF">MOQ58_01225</name>
</gene>
<dbReference type="EMBL" id="CP093428">
    <property type="protein sequence ID" value="WGK90834.1"/>
    <property type="molecule type" value="Genomic_DNA"/>
</dbReference>
<sequence>MNTLKGIENLISVDPADYRECIDVIEHECKIDQAKVNIRLHHLKFDGNGRPMVKALAQLLYLYIIEYCISSKNRSSELTARQATKLTKEARELFRHPDISDTSPDKTGEAGEALLFFLMEAVLKAPQLVAKMELKTNRRDEVKGSDGIHIRWNDDDQIADFFFGESKLYGSVGDAMTDAFKSINSFHDTEMYKHEFTMATKHFKYADENAKKSVEELIRLGEPGPSARINHACLIGYDWDEYNKLKLGSTTLLADFKDKLLTDSLRLTNLLDSRFTKFEKKYLCFEVFFIPFPSVKDFRNEFNAALN</sequence>
<evidence type="ECO:0000313" key="3">
    <source>
        <dbReference type="Proteomes" id="UP001243713"/>
    </source>
</evidence>
<accession>A0ABY8MTZ9</accession>
<organism evidence="2 3">
    <name type="scientific">Pseudomonas migulae</name>
    <dbReference type="NCBI Taxonomy" id="78543"/>
    <lineage>
        <taxon>Bacteria</taxon>
        <taxon>Pseudomonadati</taxon>
        <taxon>Pseudomonadota</taxon>
        <taxon>Gammaproteobacteria</taxon>
        <taxon>Pseudomonadales</taxon>
        <taxon>Pseudomonadaceae</taxon>
        <taxon>Pseudomonas</taxon>
    </lineage>
</organism>
<protein>
    <submittedName>
        <fullName evidence="2">DUF1837 domain-containing protein</fullName>
    </submittedName>
</protein>
<feature type="domain" description="Anti-bacteriophage protein A/HamA C-terminal" evidence="1">
    <location>
        <begin position="22"/>
        <end position="305"/>
    </location>
</feature>
<name>A0ABY8MTZ9_9PSED</name>
<dbReference type="Proteomes" id="UP001243713">
    <property type="component" value="Chromosome"/>
</dbReference>
<dbReference type="Pfam" id="PF08878">
    <property type="entry name" value="HamA"/>
    <property type="match status" value="1"/>
</dbReference>